<feature type="compositionally biased region" description="Basic and acidic residues" evidence="1">
    <location>
        <begin position="102"/>
        <end position="121"/>
    </location>
</feature>
<evidence type="ECO:0000256" key="1">
    <source>
        <dbReference type="SAM" id="MobiDB-lite"/>
    </source>
</evidence>
<accession>A0A427XFK3</accession>
<protein>
    <submittedName>
        <fullName evidence="2">Uncharacterized protein</fullName>
    </submittedName>
</protein>
<gene>
    <name evidence="2" type="ORF">EHS24_003231</name>
</gene>
<feature type="region of interest" description="Disordered" evidence="1">
    <location>
        <begin position="156"/>
        <end position="182"/>
    </location>
</feature>
<sequence length="351" mass="39621">MSTQRQYPTPYFRHPAPPQSSNIQVRNRNNPSSSSRRLSRTTAYHPLVTQRRLYQQPEHQQYDDNNDGEYDFSGSSASESGSETETDEDHPKRKRKHRARERHHDGARPKKRVALDGHTTKNSDNSVPHMIAYIQAHPEKLTAEQLTTIRQIGAGPKQTHRGLEQDLMDVDEQEEEEEKERKKQIDDLYADGLHVISELDTVSSAVNFKTSLGQARVIDDLVKAFNPVISAYDGEKLGAHTKTWLQAEKGSRAKIDQSFEGGSIKMIATKAKAAAEAAKIRAAEEEKKRLVQEALGDFDLILANQGTHLKGLRTEFSDKEATYCNEAMKFPDAEQIKEQVTKEAMSLLMLV</sequence>
<dbReference type="EMBL" id="RSCE01000015">
    <property type="protein sequence ID" value="RSH77669.1"/>
    <property type="molecule type" value="Genomic_DNA"/>
</dbReference>
<comment type="caution">
    <text evidence="2">The sequence shown here is derived from an EMBL/GenBank/DDBJ whole genome shotgun (WGS) entry which is preliminary data.</text>
</comment>
<name>A0A427XFK3_9TREE</name>
<dbReference type="GeneID" id="39587774"/>
<feature type="compositionally biased region" description="Basic residues" evidence="1">
    <location>
        <begin position="92"/>
        <end position="101"/>
    </location>
</feature>
<dbReference type="RefSeq" id="XP_028472816.1">
    <property type="nucleotide sequence ID" value="XM_028618928.1"/>
</dbReference>
<dbReference type="Proteomes" id="UP000279236">
    <property type="component" value="Unassembled WGS sequence"/>
</dbReference>
<feature type="compositionally biased region" description="Acidic residues" evidence="1">
    <location>
        <begin position="166"/>
        <end position="178"/>
    </location>
</feature>
<keyword evidence="3" id="KW-1185">Reference proteome</keyword>
<proteinExistence type="predicted"/>
<dbReference type="AlphaFoldDB" id="A0A427XFK3"/>
<evidence type="ECO:0000313" key="3">
    <source>
        <dbReference type="Proteomes" id="UP000279236"/>
    </source>
</evidence>
<evidence type="ECO:0000313" key="2">
    <source>
        <dbReference type="EMBL" id="RSH77669.1"/>
    </source>
</evidence>
<reference evidence="2 3" key="1">
    <citation type="submission" date="2018-11" db="EMBL/GenBank/DDBJ databases">
        <title>Genome sequence of Apiotrichum porosum DSM 27194.</title>
        <authorList>
            <person name="Aliyu H."/>
            <person name="Gorte O."/>
            <person name="Ochsenreither K."/>
        </authorList>
    </citation>
    <scope>NUCLEOTIDE SEQUENCE [LARGE SCALE GENOMIC DNA]</scope>
    <source>
        <strain evidence="2 3">DSM 27194</strain>
    </source>
</reference>
<feature type="compositionally biased region" description="Low complexity" evidence="1">
    <location>
        <begin position="26"/>
        <end position="36"/>
    </location>
</feature>
<feature type="region of interest" description="Disordered" evidence="1">
    <location>
        <begin position="1"/>
        <end position="124"/>
    </location>
</feature>
<organism evidence="2 3">
    <name type="scientific">Apiotrichum porosum</name>
    <dbReference type="NCBI Taxonomy" id="105984"/>
    <lineage>
        <taxon>Eukaryota</taxon>
        <taxon>Fungi</taxon>
        <taxon>Dikarya</taxon>
        <taxon>Basidiomycota</taxon>
        <taxon>Agaricomycotina</taxon>
        <taxon>Tremellomycetes</taxon>
        <taxon>Trichosporonales</taxon>
        <taxon>Trichosporonaceae</taxon>
        <taxon>Apiotrichum</taxon>
    </lineage>
</organism>